<dbReference type="PANTHER" id="PTHR13693:SF3">
    <property type="entry name" value="LD36009P"/>
    <property type="match status" value="1"/>
</dbReference>
<comment type="subcellular location">
    <subcellularLocation>
        <location evidence="2">Endoplasmic reticulum</location>
    </subcellularLocation>
    <subcellularLocation>
        <location evidence="3">Membrane</location>
    </subcellularLocation>
</comment>
<keyword evidence="8" id="KW-0808">Transferase</keyword>
<dbReference type="GO" id="GO:0017059">
    <property type="term" value="C:serine palmitoyltransferase complex"/>
    <property type="evidence" value="ECO:0007669"/>
    <property type="project" value="TreeGrafter"/>
</dbReference>
<evidence type="ECO:0000256" key="10">
    <source>
        <dbReference type="ARBA" id="ARBA00022824"/>
    </source>
</evidence>
<feature type="domain" description="Aminotransferase class I/classII large" evidence="19">
    <location>
        <begin position="123"/>
        <end position="480"/>
    </location>
</feature>
<comment type="pathway">
    <text evidence="4">Lipid metabolism; sphingolipid metabolism.</text>
</comment>
<comment type="caution">
    <text evidence="20">The sequence shown here is derived from an EMBL/GenBank/DDBJ whole genome shotgun (WGS) entry which is preliminary data.</text>
</comment>
<dbReference type="GO" id="GO:0030170">
    <property type="term" value="F:pyridoxal phosphate binding"/>
    <property type="evidence" value="ECO:0007669"/>
    <property type="project" value="InterPro"/>
</dbReference>
<dbReference type="InterPro" id="IPR015422">
    <property type="entry name" value="PyrdxlP-dep_Trfase_small"/>
</dbReference>
<dbReference type="GO" id="GO:0005783">
    <property type="term" value="C:endoplasmic reticulum"/>
    <property type="evidence" value="ECO:0007669"/>
    <property type="project" value="UniProtKB-SubCell"/>
</dbReference>
<keyword evidence="13" id="KW-1133">Transmembrane helix</keyword>
<sequence length="576" mass="64048">MKNNCRGPYSGEPLFEQFAETPLSTAIFTYVGFMLLNLLGRLQDFLRWCHILHCPIVSEPKRTQSFVPLYSSYEAFYTRNLYRRVQDCWNRPICSSPGVEMVVMDRVSKDNGWTLEFTGTKRRVLNLGSYNYLGFGDPTGPSIKANERATRLFGVGIASSRQEVGNLILHRELEELVAEFVGQEDAIVFSMGFATNSLNLPCLVDQDCCVVSDELNHTSLVLGCRLSGAVIRRFKHNNMEDLERVLEDAVVYGRPRTHRPYKKILIVVEGIYSMEGSIVHLPEVIALKKKYKAYVYLDEAHSIGALGPHGRGVVDYFNLNPREIDISMGTFTKSFGSAGGYLAGSKRLIDYLRSCSHSAVYGGGMPAPVTQQIISAMRVIMGREVPGEGQRRIQQLAVNTRYFRARLHAMRLIVYGNRDSPVVPVIISMPAKLVALSRKCLDLGLGTVIVGFPATSLLLSRVRFCISSMHTREMLDKALSILEQVTSELHLRNCKLPVPDWAQLLLAKECGRCEATNGIVVDRRPVKGKPLGRTSGLRYNAGCISGTTSSNGISKLMMLCTTDDAVVSVKNRCVKA</sequence>
<dbReference type="GO" id="GO:0046512">
    <property type="term" value="P:sphingosine biosynthetic process"/>
    <property type="evidence" value="ECO:0007669"/>
    <property type="project" value="TreeGrafter"/>
</dbReference>
<evidence type="ECO:0000256" key="1">
    <source>
        <dbReference type="ARBA" id="ARBA00001933"/>
    </source>
</evidence>
<evidence type="ECO:0000256" key="11">
    <source>
        <dbReference type="ARBA" id="ARBA00022898"/>
    </source>
</evidence>
<comment type="similarity">
    <text evidence="6 18">Belongs to the class-II pyridoxal-phosphate-dependent aminotransferase family.</text>
</comment>
<dbReference type="PROSITE" id="PS00599">
    <property type="entry name" value="AA_TRANSFER_CLASS_2"/>
    <property type="match status" value="1"/>
</dbReference>
<dbReference type="EC" id="2.3.1.50" evidence="7"/>
<dbReference type="InterPro" id="IPR004839">
    <property type="entry name" value="Aminotransferase_I/II_large"/>
</dbReference>
<keyword evidence="10" id="KW-0256">Endoplasmic reticulum</keyword>
<evidence type="ECO:0000256" key="5">
    <source>
        <dbReference type="ARBA" id="ARBA00004991"/>
    </source>
</evidence>
<comment type="catalytic activity">
    <reaction evidence="17">
        <text>L-serine + hexadecanoyl-CoA + H(+) = 3-oxosphinganine + CO2 + CoA</text>
        <dbReference type="Rhea" id="RHEA:14761"/>
        <dbReference type="ChEBI" id="CHEBI:15378"/>
        <dbReference type="ChEBI" id="CHEBI:16526"/>
        <dbReference type="ChEBI" id="CHEBI:33384"/>
        <dbReference type="ChEBI" id="CHEBI:57287"/>
        <dbReference type="ChEBI" id="CHEBI:57379"/>
        <dbReference type="ChEBI" id="CHEBI:58299"/>
        <dbReference type="EC" id="2.3.1.50"/>
    </reaction>
</comment>
<evidence type="ECO:0000256" key="12">
    <source>
        <dbReference type="ARBA" id="ARBA00022919"/>
    </source>
</evidence>
<evidence type="ECO:0000256" key="16">
    <source>
        <dbReference type="ARBA" id="ARBA00023315"/>
    </source>
</evidence>
<evidence type="ECO:0000256" key="7">
    <source>
        <dbReference type="ARBA" id="ARBA00013220"/>
    </source>
</evidence>
<evidence type="ECO:0000256" key="8">
    <source>
        <dbReference type="ARBA" id="ARBA00022679"/>
    </source>
</evidence>
<evidence type="ECO:0000256" key="18">
    <source>
        <dbReference type="RuleBase" id="RU003693"/>
    </source>
</evidence>
<dbReference type="SUPFAM" id="SSF53383">
    <property type="entry name" value="PLP-dependent transferases"/>
    <property type="match status" value="1"/>
</dbReference>
<keyword evidence="9" id="KW-0812">Transmembrane</keyword>
<evidence type="ECO:0000256" key="13">
    <source>
        <dbReference type="ARBA" id="ARBA00022989"/>
    </source>
</evidence>
<evidence type="ECO:0000256" key="6">
    <source>
        <dbReference type="ARBA" id="ARBA00008392"/>
    </source>
</evidence>
<dbReference type="Gene3D" id="3.40.640.10">
    <property type="entry name" value="Type I PLP-dependent aspartate aminotransferase-like (Major domain)"/>
    <property type="match status" value="1"/>
</dbReference>
<dbReference type="GO" id="GO:0046513">
    <property type="term" value="P:ceramide biosynthetic process"/>
    <property type="evidence" value="ECO:0007669"/>
    <property type="project" value="TreeGrafter"/>
</dbReference>
<evidence type="ECO:0000313" key="20">
    <source>
        <dbReference type="EMBL" id="KAF7261536.1"/>
    </source>
</evidence>
<dbReference type="InterPro" id="IPR001917">
    <property type="entry name" value="Aminotrans_II_pyridoxalP_BS"/>
</dbReference>
<keyword evidence="21" id="KW-1185">Reference proteome</keyword>
<dbReference type="PANTHER" id="PTHR13693">
    <property type="entry name" value="CLASS II AMINOTRANSFERASE/8-AMINO-7-OXONONANOATE SYNTHASE"/>
    <property type="match status" value="1"/>
</dbReference>
<dbReference type="GO" id="GO:0004758">
    <property type="term" value="F:serine C-palmitoyltransferase activity"/>
    <property type="evidence" value="ECO:0007669"/>
    <property type="project" value="UniProtKB-EC"/>
</dbReference>
<dbReference type="EMBL" id="JTDE01000340">
    <property type="protein sequence ID" value="KAF7261536.1"/>
    <property type="molecule type" value="Genomic_DNA"/>
</dbReference>
<dbReference type="Gene3D" id="3.90.1150.10">
    <property type="entry name" value="Aspartate Aminotransferase, domain 1"/>
    <property type="match status" value="1"/>
</dbReference>
<evidence type="ECO:0000259" key="19">
    <source>
        <dbReference type="Pfam" id="PF00155"/>
    </source>
</evidence>
<dbReference type="Proteomes" id="UP000822476">
    <property type="component" value="Unassembled WGS sequence"/>
</dbReference>
<organism evidence="20 21">
    <name type="scientific">Paragonimus skrjabini miyazakii</name>
    <dbReference type="NCBI Taxonomy" id="59628"/>
    <lineage>
        <taxon>Eukaryota</taxon>
        <taxon>Metazoa</taxon>
        <taxon>Spiralia</taxon>
        <taxon>Lophotrochozoa</taxon>
        <taxon>Platyhelminthes</taxon>
        <taxon>Trematoda</taxon>
        <taxon>Digenea</taxon>
        <taxon>Plagiorchiida</taxon>
        <taxon>Troglotremata</taxon>
        <taxon>Troglotrematidae</taxon>
        <taxon>Paragonimus</taxon>
    </lineage>
</organism>
<dbReference type="CDD" id="cd06454">
    <property type="entry name" value="KBL_like"/>
    <property type="match status" value="1"/>
</dbReference>
<comment type="pathway">
    <text evidence="5">Sphingolipid metabolism.</text>
</comment>
<keyword evidence="16" id="KW-0012">Acyltransferase</keyword>
<keyword evidence="11 18" id="KW-0663">Pyridoxal phosphate</keyword>
<dbReference type="InterPro" id="IPR050087">
    <property type="entry name" value="AON_synthase_class-II"/>
</dbReference>
<dbReference type="Pfam" id="PF00155">
    <property type="entry name" value="Aminotran_1_2"/>
    <property type="match status" value="1"/>
</dbReference>
<dbReference type="InterPro" id="IPR015421">
    <property type="entry name" value="PyrdxlP-dep_Trfase_major"/>
</dbReference>
<keyword evidence="15" id="KW-0472">Membrane</keyword>
<evidence type="ECO:0000256" key="9">
    <source>
        <dbReference type="ARBA" id="ARBA00022692"/>
    </source>
</evidence>
<name>A0A8S9Z7N3_9TREM</name>
<dbReference type="OrthoDB" id="65434at2759"/>
<evidence type="ECO:0000313" key="21">
    <source>
        <dbReference type="Proteomes" id="UP000822476"/>
    </source>
</evidence>
<dbReference type="FunFam" id="3.40.640.10:FF:000047">
    <property type="entry name" value="serine palmitoyltransferase 2 isoform X1"/>
    <property type="match status" value="1"/>
</dbReference>
<evidence type="ECO:0000256" key="17">
    <source>
        <dbReference type="ARBA" id="ARBA00048528"/>
    </source>
</evidence>
<proteinExistence type="inferred from homology"/>
<evidence type="ECO:0000256" key="4">
    <source>
        <dbReference type="ARBA" id="ARBA00004760"/>
    </source>
</evidence>
<accession>A0A8S9Z7N3</accession>
<protein>
    <recommendedName>
        <fullName evidence="7">serine C-palmitoyltransferase</fullName>
        <ecNumber evidence="7">2.3.1.50</ecNumber>
    </recommendedName>
</protein>
<evidence type="ECO:0000256" key="3">
    <source>
        <dbReference type="ARBA" id="ARBA00004370"/>
    </source>
</evidence>
<dbReference type="AlphaFoldDB" id="A0A8S9Z7N3"/>
<dbReference type="InterPro" id="IPR015424">
    <property type="entry name" value="PyrdxlP-dep_Trfase"/>
</dbReference>
<evidence type="ECO:0000256" key="14">
    <source>
        <dbReference type="ARBA" id="ARBA00023098"/>
    </source>
</evidence>
<gene>
    <name evidence="20" type="ORF">EG68_01076</name>
</gene>
<comment type="cofactor">
    <cofactor evidence="1 18">
        <name>pyridoxal 5'-phosphate</name>
        <dbReference type="ChEBI" id="CHEBI:597326"/>
    </cofactor>
</comment>
<reference evidence="20" key="1">
    <citation type="submission" date="2019-07" db="EMBL/GenBank/DDBJ databases">
        <title>Annotation for the trematode Paragonimus miyazaki's.</title>
        <authorList>
            <person name="Choi Y.-J."/>
        </authorList>
    </citation>
    <scope>NUCLEOTIDE SEQUENCE</scope>
    <source>
        <strain evidence="20">Japan</strain>
    </source>
</reference>
<keyword evidence="12" id="KW-0746">Sphingolipid metabolism</keyword>
<evidence type="ECO:0000256" key="2">
    <source>
        <dbReference type="ARBA" id="ARBA00004240"/>
    </source>
</evidence>
<evidence type="ECO:0000256" key="15">
    <source>
        <dbReference type="ARBA" id="ARBA00023136"/>
    </source>
</evidence>
<dbReference type="GO" id="GO:0016020">
    <property type="term" value="C:membrane"/>
    <property type="evidence" value="ECO:0007669"/>
    <property type="project" value="UniProtKB-SubCell"/>
</dbReference>
<keyword evidence="14" id="KW-0443">Lipid metabolism</keyword>